<protein>
    <recommendedName>
        <fullName evidence="3">Restriction endonuclease</fullName>
    </recommendedName>
</protein>
<dbReference type="Proteomes" id="UP000326302">
    <property type="component" value="Unassembled WGS sequence"/>
</dbReference>
<geneLocation type="plasmid" evidence="1">
    <name>unnamed2</name>
</geneLocation>
<name>A0A5N5U5X7_9EURY</name>
<dbReference type="RefSeq" id="WP_152120855.1">
    <property type="nucleotide sequence ID" value="NZ_QJOW01000006.1"/>
</dbReference>
<reference evidence="1 2" key="1">
    <citation type="submission" date="2019-10" db="EMBL/GenBank/DDBJ databases">
        <title>Unraveling microbial dark matter from salterns through culturing: the case of the genus Halosegnis.</title>
        <authorList>
            <person name="Duran-Viseras A."/>
            <person name="Andrei A.-S."/>
            <person name="Vera-Gargallo B."/>
            <person name="Ghai R."/>
            <person name="Sanchez-Porro C."/>
            <person name="Ventosa A."/>
        </authorList>
    </citation>
    <scope>NUCLEOTIDE SEQUENCE [LARGE SCALE GENOMIC DNA]</scope>
    <source>
        <strain evidence="1 2">F17-44</strain>
        <plasmid evidence="1">unnamed2</plasmid>
    </source>
</reference>
<sequence>MSEAIHVEYGETQAAVQEQQKLVVEGCPTDIIQELRAAGFTQRGSRFVKQRPRLRVNPTEEDDALQVLSARLVGSALHVTAEDIVGMVQLLPGLSVHVEPKVGWEAAFEMLLTVYDIDRTQSFYGIPLDELTADNTASEKIISILAINYVAGMRTVRRNGVIRDLQITRRQGFEGYGSVDVEQTLVDQTGPTQAPTWIETEVDHSNPVNEAVLLAGRILLRMLSRGEGTSHPRTETLLSMVHREVQRLESLGVKDSPRNITRYRSLTIEMLPRQRHYYQRALHASRSILSSVLLGGAGSGAEELLVDYALSMNGLFEDYSQRVIEDILQDVKSNIDRLDSLEGVKCSREYPLQPFEGNPRAKHEPDHLLHGPLGPIAILDSKYYEEGSNPANESGPRSRMFTYAYLTGCNRMAFLCPQLEAMDMAVQQTDGVVNVVTSSDKFTCERYRSSVREYVFDALAEEHPELRVFEALDSNRILALEGATESDLQRVSHLDGPFTIDNESTFTNRVVAAINFSRHGPNKNDLPNKGRFTQRRIEEHLAAEDESGNPRYPKNRATCVPIYDPDGEGEYGSVRLYFLIDDGAELIVDVSNPIKLL</sequence>
<gene>
    <name evidence="1" type="ORF">DMP03_12340</name>
</gene>
<dbReference type="AlphaFoldDB" id="A0A5N5U5X7"/>
<proteinExistence type="predicted"/>
<evidence type="ECO:0000313" key="2">
    <source>
        <dbReference type="Proteomes" id="UP000326302"/>
    </source>
</evidence>
<evidence type="ECO:0000313" key="1">
    <source>
        <dbReference type="EMBL" id="KAB7513182.1"/>
    </source>
</evidence>
<organism evidence="1 2">
    <name type="scientific">Halosegnis rubeus</name>
    <dbReference type="NCBI Taxonomy" id="2212850"/>
    <lineage>
        <taxon>Archaea</taxon>
        <taxon>Methanobacteriati</taxon>
        <taxon>Methanobacteriota</taxon>
        <taxon>Stenosarchaea group</taxon>
        <taxon>Halobacteria</taxon>
        <taxon>Halobacteriales</taxon>
        <taxon>Natronomonadaceae</taxon>
        <taxon>Halosegnis</taxon>
    </lineage>
</organism>
<comment type="caution">
    <text evidence="1">The sequence shown here is derived from an EMBL/GenBank/DDBJ whole genome shotgun (WGS) entry which is preliminary data.</text>
</comment>
<dbReference type="OrthoDB" id="255436at2157"/>
<evidence type="ECO:0008006" key="3">
    <source>
        <dbReference type="Google" id="ProtNLM"/>
    </source>
</evidence>
<accession>A0A5N5U5X7</accession>
<dbReference type="EMBL" id="QJOW01000006">
    <property type="protein sequence ID" value="KAB7513182.1"/>
    <property type="molecule type" value="Genomic_DNA"/>
</dbReference>
<keyword evidence="1" id="KW-0614">Plasmid</keyword>